<dbReference type="EMBL" id="JAUUTY010000001">
    <property type="protein sequence ID" value="KAK1694140.1"/>
    <property type="molecule type" value="Genomic_DNA"/>
</dbReference>
<dbReference type="Proteomes" id="UP001231189">
    <property type="component" value="Unassembled WGS sequence"/>
</dbReference>
<organism evidence="2 3">
    <name type="scientific">Lolium multiflorum</name>
    <name type="common">Italian ryegrass</name>
    <name type="synonym">Lolium perenne subsp. multiflorum</name>
    <dbReference type="NCBI Taxonomy" id="4521"/>
    <lineage>
        <taxon>Eukaryota</taxon>
        <taxon>Viridiplantae</taxon>
        <taxon>Streptophyta</taxon>
        <taxon>Embryophyta</taxon>
        <taxon>Tracheophyta</taxon>
        <taxon>Spermatophyta</taxon>
        <taxon>Magnoliopsida</taxon>
        <taxon>Liliopsida</taxon>
        <taxon>Poales</taxon>
        <taxon>Poaceae</taxon>
        <taxon>BOP clade</taxon>
        <taxon>Pooideae</taxon>
        <taxon>Poodae</taxon>
        <taxon>Poeae</taxon>
        <taxon>Poeae Chloroplast Group 2 (Poeae type)</taxon>
        <taxon>Loliodinae</taxon>
        <taxon>Loliinae</taxon>
        <taxon>Lolium</taxon>
    </lineage>
</organism>
<reference evidence="2" key="1">
    <citation type="submission" date="2023-07" db="EMBL/GenBank/DDBJ databases">
        <title>A chromosome-level genome assembly of Lolium multiflorum.</title>
        <authorList>
            <person name="Chen Y."/>
            <person name="Copetti D."/>
            <person name="Kolliker R."/>
            <person name="Studer B."/>
        </authorList>
    </citation>
    <scope>NUCLEOTIDE SEQUENCE</scope>
    <source>
        <strain evidence="2">02402/16</strain>
        <tissue evidence="2">Leaf</tissue>
    </source>
</reference>
<comment type="caution">
    <text evidence="2">The sequence shown here is derived from an EMBL/GenBank/DDBJ whole genome shotgun (WGS) entry which is preliminary data.</text>
</comment>
<keyword evidence="3" id="KW-1185">Reference proteome</keyword>
<evidence type="ECO:0000313" key="3">
    <source>
        <dbReference type="Proteomes" id="UP001231189"/>
    </source>
</evidence>
<gene>
    <name evidence="2" type="ORF">QYE76_010837</name>
</gene>
<accession>A0AAD8TY31</accession>
<dbReference type="AlphaFoldDB" id="A0AAD8TY31"/>
<name>A0AAD8TY31_LOLMU</name>
<proteinExistence type="predicted"/>
<evidence type="ECO:0000256" key="1">
    <source>
        <dbReference type="SAM" id="MobiDB-lite"/>
    </source>
</evidence>
<sequence>MAESSNANAMVWSKEQDGPEPTQADGSPFTFLPPAPVVLFRKLATPKKVIMQGQPISPKSASKSKASRGGCPPSLHPSEEGGEESSCQEDPEAQSSCPRKLAGCDLSSLLTFDPESIEPATSKAGEEPSPGIVHGPLQRLKTLLSSSVETLENPEAVTGILEEIHPISQ</sequence>
<feature type="region of interest" description="Disordered" evidence="1">
    <location>
        <begin position="48"/>
        <end position="99"/>
    </location>
</feature>
<feature type="region of interest" description="Disordered" evidence="1">
    <location>
        <begin position="1"/>
        <end position="31"/>
    </location>
</feature>
<protein>
    <submittedName>
        <fullName evidence="2">Uncharacterized protein</fullName>
    </submittedName>
</protein>
<feature type="region of interest" description="Disordered" evidence="1">
    <location>
        <begin position="113"/>
        <end position="134"/>
    </location>
</feature>
<feature type="compositionally biased region" description="Acidic residues" evidence="1">
    <location>
        <begin position="80"/>
        <end position="92"/>
    </location>
</feature>
<evidence type="ECO:0000313" key="2">
    <source>
        <dbReference type="EMBL" id="KAK1694140.1"/>
    </source>
</evidence>